<dbReference type="InterPro" id="IPR015414">
    <property type="entry name" value="TMEM64"/>
</dbReference>
<feature type="transmembrane region" description="Helical" evidence="6">
    <location>
        <begin position="145"/>
        <end position="167"/>
    </location>
</feature>
<evidence type="ECO:0000256" key="6">
    <source>
        <dbReference type="RuleBase" id="RU366058"/>
    </source>
</evidence>
<dbReference type="PANTHER" id="PTHR12677">
    <property type="entry name" value="GOLGI APPARATUS MEMBRANE PROTEIN TVP38-RELATED"/>
    <property type="match status" value="1"/>
</dbReference>
<evidence type="ECO:0000313" key="9">
    <source>
        <dbReference type="Proteomes" id="UP000264589"/>
    </source>
</evidence>
<dbReference type="Proteomes" id="UP000264589">
    <property type="component" value="Unassembled WGS sequence"/>
</dbReference>
<evidence type="ECO:0000256" key="5">
    <source>
        <dbReference type="ARBA" id="ARBA00023136"/>
    </source>
</evidence>
<keyword evidence="3 6" id="KW-0812">Transmembrane</keyword>
<keyword evidence="2 6" id="KW-1003">Cell membrane</keyword>
<dbReference type="AlphaFoldDB" id="A0A371RKT3"/>
<comment type="subcellular location">
    <subcellularLocation>
        <location evidence="1 6">Cell membrane</location>
        <topology evidence="1 6">Multi-pass membrane protein</topology>
    </subcellularLocation>
</comment>
<dbReference type="RefSeq" id="WP_116392696.1">
    <property type="nucleotide sequence ID" value="NZ_CAXQPM010000004.1"/>
</dbReference>
<protein>
    <recommendedName>
        <fullName evidence="6">TVP38/TMEM64 family membrane protein</fullName>
    </recommendedName>
</protein>
<feature type="transmembrane region" description="Helical" evidence="6">
    <location>
        <begin position="61"/>
        <end position="80"/>
    </location>
</feature>
<comment type="caution">
    <text evidence="8">The sequence shown here is derived from an EMBL/GenBank/DDBJ whole genome shotgun (WGS) entry which is preliminary data.</text>
</comment>
<accession>A0A371RKT3</accession>
<reference evidence="8" key="1">
    <citation type="submission" date="2018-08" db="EMBL/GenBank/DDBJ databases">
        <title>Parvularcula sp. SM1705, isolated from surface water of the South Sea China.</title>
        <authorList>
            <person name="Sun L."/>
        </authorList>
    </citation>
    <scope>NUCLEOTIDE SEQUENCE [LARGE SCALE GENOMIC DNA]</scope>
    <source>
        <strain evidence="8">SM1705</strain>
    </source>
</reference>
<evidence type="ECO:0000256" key="3">
    <source>
        <dbReference type="ARBA" id="ARBA00022692"/>
    </source>
</evidence>
<keyword evidence="9" id="KW-1185">Reference proteome</keyword>
<name>A0A371RKT3_9PROT</name>
<dbReference type="InParanoid" id="A0A371RKT3"/>
<dbReference type="Pfam" id="PF09335">
    <property type="entry name" value="VTT_dom"/>
    <property type="match status" value="1"/>
</dbReference>
<dbReference type="PANTHER" id="PTHR12677:SF59">
    <property type="entry name" value="GOLGI APPARATUS MEMBRANE PROTEIN TVP38-RELATED"/>
    <property type="match status" value="1"/>
</dbReference>
<dbReference type="GO" id="GO:0005886">
    <property type="term" value="C:plasma membrane"/>
    <property type="evidence" value="ECO:0007669"/>
    <property type="project" value="UniProtKB-SubCell"/>
</dbReference>
<keyword evidence="5 6" id="KW-0472">Membrane</keyword>
<feature type="transmembrane region" description="Helical" evidence="6">
    <location>
        <begin position="173"/>
        <end position="194"/>
    </location>
</feature>
<comment type="similarity">
    <text evidence="6">Belongs to the TVP38/TMEM64 family.</text>
</comment>
<feature type="domain" description="VTT" evidence="7">
    <location>
        <begin position="80"/>
        <end position="196"/>
    </location>
</feature>
<dbReference type="OrthoDB" id="9814092at2"/>
<sequence length="248" mass="27139">MLSLFKKIGRFLNNMDAKAITSLAVTVALLGFVVIMLVYGTDWLGINQSAVNNIMNNVANSPFALFGVIAVFCALALTGFPQTLLFAGTVAVFGATTGAWFSWIATLCSATLTFYLGHLFGARFVRKLSAGKAKSMIEVAQNHGILAAMIIRWIPSAPFIVINSIFGVASVPWWKFIAGTAVGIIPKILVVSFFTDQVDEFLGFFQSRDPKDLGVIALVVVLWLVFLLFVRWLYMRLRRTTLSGLDGE</sequence>
<proteinExistence type="inferred from homology"/>
<organism evidence="8 9">
    <name type="scientific">Parvularcula marina</name>
    <dbReference type="NCBI Taxonomy" id="2292771"/>
    <lineage>
        <taxon>Bacteria</taxon>
        <taxon>Pseudomonadati</taxon>
        <taxon>Pseudomonadota</taxon>
        <taxon>Alphaproteobacteria</taxon>
        <taxon>Parvularculales</taxon>
        <taxon>Parvularculaceae</taxon>
        <taxon>Parvularcula</taxon>
    </lineage>
</organism>
<dbReference type="InterPro" id="IPR032816">
    <property type="entry name" value="VTT_dom"/>
</dbReference>
<evidence type="ECO:0000256" key="2">
    <source>
        <dbReference type="ARBA" id="ARBA00022475"/>
    </source>
</evidence>
<feature type="transmembrane region" description="Helical" evidence="6">
    <location>
        <begin position="215"/>
        <end position="234"/>
    </location>
</feature>
<evidence type="ECO:0000256" key="1">
    <source>
        <dbReference type="ARBA" id="ARBA00004651"/>
    </source>
</evidence>
<dbReference type="EMBL" id="QUQO01000001">
    <property type="protein sequence ID" value="RFB06063.1"/>
    <property type="molecule type" value="Genomic_DNA"/>
</dbReference>
<gene>
    <name evidence="8" type="ORF">DX908_12795</name>
</gene>
<dbReference type="FunCoup" id="A0A371RKT3">
    <property type="interactions" value="94"/>
</dbReference>
<evidence type="ECO:0000256" key="4">
    <source>
        <dbReference type="ARBA" id="ARBA00022989"/>
    </source>
</evidence>
<evidence type="ECO:0000259" key="7">
    <source>
        <dbReference type="Pfam" id="PF09335"/>
    </source>
</evidence>
<evidence type="ECO:0000313" key="8">
    <source>
        <dbReference type="EMBL" id="RFB06063.1"/>
    </source>
</evidence>
<keyword evidence="4 6" id="KW-1133">Transmembrane helix</keyword>
<feature type="transmembrane region" description="Helical" evidence="6">
    <location>
        <begin position="20"/>
        <end position="40"/>
    </location>
</feature>